<reference evidence="8" key="1">
    <citation type="submission" date="2023-08" db="EMBL/GenBank/DDBJ databases">
        <authorList>
            <person name="Chen Y."/>
            <person name="Shah S."/>
            <person name="Dougan E. K."/>
            <person name="Thang M."/>
            <person name="Chan C."/>
        </authorList>
    </citation>
    <scope>NUCLEOTIDE SEQUENCE</scope>
</reference>
<evidence type="ECO:0000256" key="3">
    <source>
        <dbReference type="ARBA" id="ARBA00022989"/>
    </source>
</evidence>
<feature type="compositionally biased region" description="Low complexity" evidence="5">
    <location>
        <begin position="31"/>
        <end position="44"/>
    </location>
</feature>
<evidence type="ECO:0000256" key="4">
    <source>
        <dbReference type="ARBA" id="ARBA00023136"/>
    </source>
</evidence>
<feature type="transmembrane region" description="Helical" evidence="6">
    <location>
        <begin position="345"/>
        <end position="367"/>
    </location>
</feature>
<evidence type="ECO:0000256" key="1">
    <source>
        <dbReference type="ARBA" id="ARBA00004141"/>
    </source>
</evidence>
<dbReference type="GO" id="GO:0015179">
    <property type="term" value="F:L-amino acid transmembrane transporter activity"/>
    <property type="evidence" value="ECO:0007669"/>
    <property type="project" value="TreeGrafter"/>
</dbReference>
<dbReference type="InterPro" id="IPR013057">
    <property type="entry name" value="AA_transpt_TM"/>
</dbReference>
<feature type="transmembrane region" description="Helical" evidence="6">
    <location>
        <begin position="203"/>
        <end position="225"/>
    </location>
</feature>
<evidence type="ECO:0000256" key="2">
    <source>
        <dbReference type="ARBA" id="ARBA00022692"/>
    </source>
</evidence>
<dbReference type="AlphaFoldDB" id="A0AA36JJ23"/>
<evidence type="ECO:0000256" key="5">
    <source>
        <dbReference type="SAM" id="MobiDB-lite"/>
    </source>
</evidence>
<keyword evidence="3 6" id="KW-1133">Transmembrane helix</keyword>
<feature type="transmembrane region" description="Helical" evidence="6">
    <location>
        <begin position="122"/>
        <end position="144"/>
    </location>
</feature>
<comment type="caution">
    <text evidence="8">The sequence shown here is derived from an EMBL/GenBank/DDBJ whole genome shotgun (WGS) entry which is preliminary data.</text>
</comment>
<feature type="transmembrane region" description="Helical" evidence="6">
    <location>
        <begin position="387"/>
        <end position="416"/>
    </location>
</feature>
<protein>
    <recommendedName>
        <fullName evidence="7">Amino acid transporter transmembrane domain-containing protein</fullName>
    </recommendedName>
</protein>
<evidence type="ECO:0000313" key="8">
    <source>
        <dbReference type="EMBL" id="CAJ1406335.1"/>
    </source>
</evidence>
<dbReference type="PANTHER" id="PTHR22950">
    <property type="entry name" value="AMINO ACID TRANSPORTER"/>
    <property type="match status" value="1"/>
</dbReference>
<feature type="region of interest" description="Disordered" evidence="5">
    <location>
        <begin position="26"/>
        <end position="47"/>
    </location>
</feature>
<feature type="transmembrane region" description="Helical" evidence="6">
    <location>
        <begin position="428"/>
        <end position="446"/>
    </location>
</feature>
<name>A0AA36JJ23_9DINO</name>
<feature type="domain" description="Amino acid transporter transmembrane" evidence="7">
    <location>
        <begin position="119"/>
        <end position="473"/>
    </location>
</feature>
<dbReference type="GO" id="GO:0016020">
    <property type="term" value="C:membrane"/>
    <property type="evidence" value="ECO:0007669"/>
    <property type="project" value="UniProtKB-SubCell"/>
</dbReference>
<feature type="transmembrane region" description="Helical" evidence="6">
    <location>
        <begin position="485"/>
        <end position="506"/>
    </location>
</feature>
<evidence type="ECO:0000256" key="6">
    <source>
        <dbReference type="SAM" id="Phobius"/>
    </source>
</evidence>
<organism evidence="8 9">
    <name type="scientific">Effrenium voratum</name>
    <dbReference type="NCBI Taxonomy" id="2562239"/>
    <lineage>
        <taxon>Eukaryota</taxon>
        <taxon>Sar</taxon>
        <taxon>Alveolata</taxon>
        <taxon>Dinophyceae</taxon>
        <taxon>Suessiales</taxon>
        <taxon>Symbiodiniaceae</taxon>
        <taxon>Effrenium</taxon>
    </lineage>
</organism>
<evidence type="ECO:0000313" key="9">
    <source>
        <dbReference type="Proteomes" id="UP001178507"/>
    </source>
</evidence>
<keyword evidence="2 6" id="KW-0812">Transmembrane</keyword>
<dbReference type="Proteomes" id="UP001178507">
    <property type="component" value="Unassembled WGS sequence"/>
</dbReference>
<feature type="transmembrane region" description="Helical" evidence="6">
    <location>
        <begin position="150"/>
        <end position="175"/>
    </location>
</feature>
<feature type="transmembrane region" description="Helical" evidence="6">
    <location>
        <begin position="266"/>
        <end position="289"/>
    </location>
</feature>
<comment type="subcellular location">
    <subcellularLocation>
        <location evidence="1">Membrane</location>
        <topology evidence="1">Multi-pass membrane protein</topology>
    </subcellularLocation>
</comment>
<evidence type="ECO:0000259" key="7">
    <source>
        <dbReference type="Pfam" id="PF01490"/>
    </source>
</evidence>
<feature type="transmembrane region" description="Helical" evidence="6">
    <location>
        <begin position="309"/>
        <end position="333"/>
    </location>
</feature>
<dbReference type="Pfam" id="PF01490">
    <property type="entry name" value="Aa_trans"/>
    <property type="match status" value="1"/>
</dbReference>
<proteinExistence type="predicted"/>
<sequence length="513" mass="55601">MYCRALEESRWAQSYDMLKLEGREISEATRSPSGSSSCASTPPRSHSKPLLREYDSVCHTELWKWLWLDFSTPVQSVVPRLIKKNMRQCSRNQLDLEALNTIREEAVGLSQSNFSLLKEGSLGSAVFTLVSSAMGAGCLSLPFMLKTAGIIPGILMLTLGAVLAHTSLVVLMSCARYTDSDSMAQLVSLASGGSRRAGKVVDVVIAVYGIAAVLCYLMFIGDFFLGIVKSPLLQLDVSRETLIVGISALVVWPLSLPPKLSALRHVCVLSVLAICLTAVAVALKAPSYAESRSADEWQLVWWKNDPYAMLQSFSIALFSFAAHTNAVPVATALQQADGAAMWKVSLYSVCIEFVFYLVMGIAGYVSFQGATEQDFILNYRNDDMTMFCVRCIYGIVVCLGAPINLSPAASSILGLLGRSKRARSGTRHFFVVTAIVASCVAIALWCHKVADVIGLIGASFGSLIVLAWPAMIYRQALFDMHPRRLSNFIFYSLSAGAALGVTSFLAQSIGACQ</sequence>
<dbReference type="EMBL" id="CAUJNA010003625">
    <property type="protein sequence ID" value="CAJ1406335.1"/>
    <property type="molecule type" value="Genomic_DNA"/>
</dbReference>
<feature type="transmembrane region" description="Helical" evidence="6">
    <location>
        <begin position="452"/>
        <end position="473"/>
    </location>
</feature>
<keyword evidence="4 6" id="KW-0472">Membrane</keyword>
<gene>
    <name evidence="8" type="ORF">EVOR1521_LOCUS28326</name>
</gene>
<keyword evidence="9" id="KW-1185">Reference proteome</keyword>
<accession>A0AA36JJ23</accession>